<accession>A0A0H5QPQ4</accession>
<name>A0A0H5QPQ4_9ZZZZ</name>
<proteinExistence type="predicted"/>
<sequence>MPLNIPTGFASASIHTTGSVGTPNFITTIGVTMSDAFTDLVDLANYVFDSYTSEFDDITSNIFTVTGVSLFTTSAGGNGSIDSTSLPNPGAGTGGTAMIGMAPIMQKKTAQIGRAGRGRMFLPGVLKEADVDESGRISTAKQEQLLERGTDFLANLRGEGAASVYDKDAGPVLLHSSASMAPTPITGISVAPIVGIQRSRIR</sequence>
<dbReference type="AlphaFoldDB" id="A0A0H5QPQ4"/>
<reference evidence="1" key="2">
    <citation type="submission" date="2015-07" db="EMBL/GenBank/DDBJ databases">
        <title>Plasmids, circular viruses and viroids from rat gut.</title>
        <authorList>
            <person name="Jorgensen T.J."/>
            <person name="Hansen M.A."/>
            <person name="Xu Z."/>
            <person name="Tabak M.A."/>
            <person name="Sorensen S.J."/>
            <person name="Hansen L.H."/>
        </authorList>
    </citation>
    <scope>NUCLEOTIDE SEQUENCE</scope>
    <source>
        <strain evidence="1">RGFK1702</strain>
    </source>
</reference>
<dbReference type="EMBL" id="LN854205">
    <property type="protein sequence ID" value="CRY97707.1"/>
    <property type="molecule type" value="Genomic_DNA"/>
</dbReference>
<organism evidence="1">
    <name type="scientific">uncultured prokaryote</name>
    <dbReference type="NCBI Taxonomy" id="198431"/>
    <lineage>
        <taxon>unclassified sequences</taxon>
        <taxon>environmental samples</taxon>
    </lineage>
</organism>
<protein>
    <submittedName>
        <fullName evidence="1">Uncharacterized protein</fullName>
    </submittedName>
</protein>
<evidence type="ECO:0000313" key="1">
    <source>
        <dbReference type="EMBL" id="CRY97707.1"/>
    </source>
</evidence>
<reference evidence="1" key="1">
    <citation type="submission" date="2015-06" db="EMBL/GenBank/DDBJ databases">
        <authorList>
            <person name="Joergensen T."/>
        </authorList>
    </citation>
    <scope>NUCLEOTIDE SEQUENCE</scope>
    <source>
        <strain evidence="1">RGFK1702</strain>
    </source>
</reference>